<reference evidence="12" key="1">
    <citation type="submission" date="2025-08" db="UniProtKB">
        <authorList>
            <consortium name="RefSeq"/>
        </authorList>
    </citation>
    <scope>IDENTIFICATION</scope>
</reference>
<keyword evidence="4 8" id="KW-0238">DNA-binding</keyword>
<evidence type="ECO:0000256" key="8">
    <source>
        <dbReference type="RuleBase" id="RU004561"/>
    </source>
</evidence>
<comment type="subcellular location">
    <subcellularLocation>
        <location evidence="1 8">Nucleus</location>
    </subcellularLocation>
</comment>
<keyword evidence="6 8" id="KW-0539">Nucleus</keyword>
<evidence type="ECO:0000256" key="1">
    <source>
        <dbReference type="ARBA" id="ARBA00004123"/>
    </source>
</evidence>
<dbReference type="CDD" id="cd10017">
    <property type="entry name" value="B3_DNA"/>
    <property type="match status" value="1"/>
</dbReference>
<dbReference type="InterPro" id="IPR010525">
    <property type="entry name" value="ARF_dom"/>
</dbReference>
<dbReference type="GO" id="GO:0009734">
    <property type="term" value="P:auxin-activated signaling pathway"/>
    <property type="evidence" value="ECO:0007669"/>
    <property type="project" value="UniProtKB-KW"/>
</dbReference>
<dbReference type="Pfam" id="PF02362">
    <property type="entry name" value="B3"/>
    <property type="match status" value="1"/>
</dbReference>
<feature type="compositionally biased region" description="Polar residues" evidence="9">
    <location>
        <begin position="530"/>
        <end position="542"/>
    </location>
</feature>
<feature type="region of interest" description="Disordered" evidence="9">
    <location>
        <begin position="525"/>
        <end position="553"/>
    </location>
</feature>
<name>A0A8M8UV70_SESIN</name>
<dbReference type="SMART" id="SM01019">
    <property type="entry name" value="B3"/>
    <property type="match status" value="1"/>
</dbReference>
<evidence type="ECO:0000313" key="12">
    <source>
        <dbReference type="RefSeq" id="XP_020547741.1"/>
    </source>
</evidence>
<evidence type="ECO:0000259" key="10">
    <source>
        <dbReference type="PROSITE" id="PS50863"/>
    </source>
</evidence>
<dbReference type="GO" id="GO:0005634">
    <property type="term" value="C:nucleus"/>
    <property type="evidence" value="ECO:0007669"/>
    <property type="project" value="UniProtKB-SubCell"/>
</dbReference>
<dbReference type="RefSeq" id="XP_020547741.1">
    <property type="nucleotide sequence ID" value="XM_020692082.1"/>
</dbReference>
<dbReference type="GeneID" id="105177674"/>
<comment type="function">
    <text evidence="8">Auxin response factors (ARFs) are transcriptional factors that bind specifically to the DNA sequence 5'-TGTCTC-3' found in the auxin-responsive promoter elements (AuxREs).</text>
</comment>
<evidence type="ECO:0000256" key="5">
    <source>
        <dbReference type="ARBA" id="ARBA00023163"/>
    </source>
</evidence>
<keyword evidence="5 8" id="KW-0804">Transcription</keyword>
<evidence type="ECO:0000256" key="6">
    <source>
        <dbReference type="ARBA" id="ARBA00023242"/>
    </source>
</evidence>
<gene>
    <name evidence="12" type="primary">LOC105177674</name>
</gene>
<proteinExistence type="inferred from homology"/>
<comment type="subunit">
    <text evidence="8">Homodimers and heterodimers.</text>
</comment>
<organism evidence="11 12">
    <name type="scientific">Sesamum indicum</name>
    <name type="common">Oriental sesame</name>
    <name type="synonym">Sesamum orientale</name>
    <dbReference type="NCBI Taxonomy" id="4182"/>
    <lineage>
        <taxon>Eukaryota</taxon>
        <taxon>Viridiplantae</taxon>
        <taxon>Streptophyta</taxon>
        <taxon>Embryophyta</taxon>
        <taxon>Tracheophyta</taxon>
        <taxon>Spermatophyta</taxon>
        <taxon>Magnoliopsida</taxon>
        <taxon>eudicotyledons</taxon>
        <taxon>Gunneridae</taxon>
        <taxon>Pentapetalae</taxon>
        <taxon>asterids</taxon>
        <taxon>lamiids</taxon>
        <taxon>Lamiales</taxon>
        <taxon>Pedaliaceae</taxon>
        <taxon>Sesamum</taxon>
    </lineage>
</organism>
<evidence type="ECO:0000256" key="2">
    <source>
        <dbReference type="ARBA" id="ARBA00007853"/>
    </source>
</evidence>
<keyword evidence="3 8" id="KW-0805">Transcription regulation</keyword>
<comment type="similarity">
    <text evidence="2 8">Belongs to the ARF family.</text>
</comment>
<accession>A0A8M8UV70</accession>
<evidence type="ECO:0000256" key="3">
    <source>
        <dbReference type="ARBA" id="ARBA00023015"/>
    </source>
</evidence>
<dbReference type="PANTHER" id="PTHR31384">
    <property type="entry name" value="AUXIN RESPONSE FACTOR 4-RELATED"/>
    <property type="match status" value="1"/>
</dbReference>
<dbReference type="SUPFAM" id="SSF101936">
    <property type="entry name" value="DNA-binding pseudobarrel domain"/>
    <property type="match status" value="1"/>
</dbReference>
<sequence>MSTSSPSVSEVDAAVWRAVAGASSHIPPLNSYVYYFPQGHMEQHSSASVENQNIELKRPFIPCQVLSVRLLSNPSSDQVFVKFLLQPLHAREKRLNCSIGDSNENDLVSFAKVLTPSDANNGGGFSVPRFCADSIFPPLDFASDPPVQNLIMKDTHNNAWEFRHIYRGTPRRHLLTTGWSKFVNAKRLIAGDSVVFMRKKSTNELFTGIRRVGRFGCSSCWDGGENSANSSMSVVSEAIKNSDKGTAFEVVHYPRFGSPDFVVSAEKVEDALRLCWSVGMRVKMAVESEDSSRMTWSQGTVAATVLPDSGPWCGSPWRMLQVTWDEPETLLNMRRVNPWQVEYIPPTSQLHSAFPPPKKFKGLQSSGMISDGEEEFRFPMVELARSMAGHMNSPIFNYYSPFPASMQGARQDQFCIPSSSNSQSNKPFQMFTQLLSNQIEQELRTVSTVLNIGTPQSGNSSQSTQSTSVHLNGADLVAMQGNNTSPKVGANSFQLFGKIIHASDSVEGGSEANISCTDGEMNHVFGEGSSAGNPSSGQTSVAEFNIISKERQL</sequence>
<dbReference type="Gene3D" id="2.30.30.1040">
    <property type="match status" value="1"/>
</dbReference>
<protein>
    <recommendedName>
        <fullName evidence="8">Auxin response factor</fullName>
    </recommendedName>
</protein>
<dbReference type="PROSITE" id="PS50863">
    <property type="entry name" value="B3"/>
    <property type="match status" value="1"/>
</dbReference>
<dbReference type="Proteomes" id="UP000504604">
    <property type="component" value="Linkage group LG2"/>
</dbReference>
<evidence type="ECO:0000256" key="4">
    <source>
        <dbReference type="ARBA" id="ARBA00023125"/>
    </source>
</evidence>
<feature type="domain" description="TF-B3" evidence="10">
    <location>
        <begin position="110"/>
        <end position="213"/>
    </location>
</feature>
<dbReference type="GO" id="GO:0003677">
    <property type="term" value="F:DNA binding"/>
    <property type="evidence" value="ECO:0007669"/>
    <property type="project" value="UniProtKB-KW"/>
</dbReference>
<dbReference type="InterPro" id="IPR015300">
    <property type="entry name" value="DNA-bd_pseudobarrel_sf"/>
</dbReference>
<keyword evidence="11" id="KW-1185">Reference proteome</keyword>
<dbReference type="KEGG" id="sind:105177674"/>
<dbReference type="InterPro" id="IPR044835">
    <property type="entry name" value="ARF_plant"/>
</dbReference>
<dbReference type="OrthoDB" id="1414159at2759"/>
<keyword evidence="7 8" id="KW-0927">Auxin signaling pathway</keyword>
<dbReference type="Pfam" id="PF06507">
    <property type="entry name" value="ARF_AD"/>
    <property type="match status" value="1"/>
</dbReference>
<dbReference type="GO" id="GO:0006355">
    <property type="term" value="P:regulation of DNA-templated transcription"/>
    <property type="evidence" value="ECO:0007669"/>
    <property type="project" value="InterPro"/>
</dbReference>
<dbReference type="PANTHER" id="PTHR31384:SF94">
    <property type="entry name" value="AUXIN RESPONSE FACTOR 17"/>
    <property type="match status" value="1"/>
</dbReference>
<evidence type="ECO:0000313" key="11">
    <source>
        <dbReference type="Proteomes" id="UP000504604"/>
    </source>
</evidence>
<evidence type="ECO:0000256" key="7">
    <source>
        <dbReference type="ARBA" id="ARBA00023294"/>
    </source>
</evidence>
<dbReference type="FunFam" id="2.40.330.10:FF:000001">
    <property type="entry name" value="Auxin response factor"/>
    <property type="match status" value="1"/>
</dbReference>
<evidence type="ECO:0000256" key="9">
    <source>
        <dbReference type="SAM" id="MobiDB-lite"/>
    </source>
</evidence>
<dbReference type="Gene3D" id="2.40.330.10">
    <property type="entry name" value="DNA-binding pseudobarrel domain"/>
    <property type="match status" value="1"/>
</dbReference>
<dbReference type="InterPro" id="IPR003340">
    <property type="entry name" value="B3_DNA-bd"/>
</dbReference>
<dbReference type="AlphaFoldDB" id="A0A8M8UV70"/>